<feature type="non-terminal residue" evidence="1">
    <location>
        <position position="85"/>
    </location>
</feature>
<dbReference type="Proteomes" id="UP000789508">
    <property type="component" value="Unassembled WGS sequence"/>
</dbReference>
<name>A0A9N9CCC8_9GLOM</name>
<reference evidence="1" key="1">
    <citation type="submission" date="2021-06" db="EMBL/GenBank/DDBJ databases">
        <authorList>
            <person name="Kallberg Y."/>
            <person name="Tangrot J."/>
            <person name="Rosling A."/>
        </authorList>
    </citation>
    <scope>NUCLEOTIDE SEQUENCE</scope>
    <source>
        <strain evidence="1">FL130A</strain>
    </source>
</reference>
<protein>
    <submittedName>
        <fullName evidence="1">13253_t:CDS:1</fullName>
    </submittedName>
</protein>
<evidence type="ECO:0000313" key="1">
    <source>
        <dbReference type="EMBL" id="CAG8595407.1"/>
    </source>
</evidence>
<proteinExistence type="predicted"/>
<gene>
    <name evidence="1" type="ORF">ALEPTO_LOCUS7896</name>
</gene>
<comment type="caution">
    <text evidence="1">The sequence shown here is derived from an EMBL/GenBank/DDBJ whole genome shotgun (WGS) entry which is preliminary data.</text>
</comment>
<keyword evidence="2" id="KW-1185">Reference proteome</keyword>
<organism evidence="1 2">
    <name type="scientific">Ambispora leptoticha</name>
    <dbReference type="NCBI Taxonomy" id="144679"/>
    <lineage>
        <taxon>Eukaryota</taxon>
        <taxon>Fungi</taxon>
        <taxon>Fungi incertae sedis</taxon>
        <taxon>Mucoromycota</taxon>
        <taxon>Glomeromycotina</taxon>
        <taxon>Glomeromycetes</taxon>
        <taxon>Archaeosporales</taxon>
        <taxon>Ambisporaceae</taxon>
        <taxon>Ambispora</taxon>
    </lineage>
</organism>
<sequence>MSNIIENEILKDDEKLKFKLLFTSINEKQTFFIYSTSKSKQELDQTNNAPFLPNLIHYSFNQYTWKEEAIPQIVTAAIQHIQSHY</sequence>
<dbReference type="AlphaFoldDB" id="A0A9N9CCC8"/>
<dbReference type="EMBL" id="CAJVPS010003860">
    <property type="protein sequence ID" value="CAG8595407.1"/>
    <property type="molecule type" value="Genomic_DNA"/>
</dbReference>
<evidence type="ECO:0000313" key="2">
    <source>
        <dbReference type="Proteomes" id="UP000789508"/>
    </source>
</evidence>
<accession>A0A9N9CCC8</accession>